<name>A0A239N9I7_9ACTN</name>
<keyword evidence="2" id="KW-1185">Reference proteome</keyword>
<evidence type="ECO:0000313" key="1">
    <source>
        <dbReference type="EMBL" id="SNT51410.1"/>
    </source>
</evidence>
<accession>A0A239N9I7</accession>
<sequence length="175" mass="20612">MTGYWDPTPHLDLNPHWYGTWADRNWRNVPGPIYAALTDNCWVGRLHAPRHILYGADNQYDTEFLYRQPRSEAELADVVRGMNQDPCNGWAYDGDAHWTPDLVRAWWRDRGRLLEWISDAYGRWHAGNEDEREAATGLLDYRAYVDGELADHLREYMFFLDNGRRTTERDQLPAL</sequence>
<proteinExistence type="predicted"/>
<reference evidence="1 2" key="1">
    <citation type="submission" date="2017-06" db="EMBL/GenBank/DDBJ databases">
        <authorList>
            <person name="Kim H.J."/>
            <person name="Triplett B.A."/>
        </authorList>
    </citation>
    <scope>NUCLEOTIDE SEQUENCE [LARGE SCALE GENOMIC DNA]</scope>
    <source>
        <strain evidence="1 2">CGMCC 4.5593</strain>
    </source>
</reference>
<organism evidence="1 2">
    <name type="scientific">Asanoa hainanensis</name>
    <dbReference type="NCBI Taxonomy" id="560556"/>
    <lineage>
        <taxon>Bacteria</taxon>
        <taxon>Bacillati</taxon>
        <taxon>Actinomycetota</taxon>
        <taxon>Actinomycetes</taxon>
        <taxon>Micromonosporales</taxon>
        <taxon>Micromonosporaceae</taxon>
        <taxon>Asanoa</taxon>
    </lineage>
</organism>
<evidence type="ECO:0000313" key="2">
    <source>
        <dbReference type="Proteomes" id="UP000198362"/>
    </source>
</evidence>
<dbReference type="RefSeq" id="WP_144022693.1">
    <property type="nucleotide sequence ID" value="NZ_FZPH01000008.1"/>
</dbReference>
<protein>
    <recommendedName>
        <fullName evidence="3">Ferredoxin</fullName>
    </recommendedName>
</protein>
<dbReference type="OrthoDB" id="4537544at2"/>
<evidence type="ECO:0008006" key="3">
    <source>
        <dbReference type="Google" id="ProtNLM"/>
    </source>
</evidence>
<gene>
    <name evidence="1" type="ORF">SAMN05421812_10817</name>
</gene>
<dbReference type="AlphaFoldDB" id="A0A239N9I7"/>
<dbReference type="EMBL" id="FZPH01000008">
    <property type="protein sequence ID" value="SNT51410.1"/>
    <property type="molecule type" value="Genomic_DNA"/>
</dbReference>
<dbReference type="Proteomes" id="UP000198362">
    <property type="component" value="Unassembled WGS sequence"/>
</dbReference>